<dbReference type="InterPro" id="IPR036890">
    <property type="entry name" value="HATPase_C_sf"/>
</dbReference>
<comment type="caution">
    <text evidence="2">The sequence shown here is derived from an EMBL/GenBank/DDBJ whole genome shotgun (WGS) entry which is preliminary data.</text>
</comment>
<proteinExistence type="predicted"/>
<protein>
    <recommendedName>
        <fullName evidence="1">Sacsin/Nov domain-containing protein</fullName>
    </recommendedName>
</protein>
<feature type="domain" description="Sacsin/Nov" evidence="1">
    <location>
        <begin position="872"/>
        <end position="1119"/>
    </location>
</feature>
<dbReference type="SUPFAM" id="SSF55874">
    <property type="entry name" value="ATPase domain of HSP90 chaperone/DNA topoisomerase II/histidine kinase"/>
    <property type="match status" value="1"/>
</dbReference>
<dbReference type="Pfam" id="PF25794">
    <property type="entry name" value="SACS"/>
    <property type="match status" value="1"/>
</dbReference>
<gene>
    <name evidence="2" type="ORF">MEDL_64636</name>
</gene>
<reference evidence="2" key="1">
    <citation type="submission" date="2021-03" db="EMBL/GenBank/DDBJ databases">
        <authorList>
            <person name="Bekaert M."/>
        </authorList>
    </citation>
    <scope>NUCLEOTIDE SEQUENCE</scope>
</reference>
<evidence type="ECO:0000313" key="2">
    <source>
        <dbReference type="EMBL" id="CAG2253101.1"/>
    </source>
</evidence>
<dbReference type="EMBL" id="CAJPWZ010003139">
    <property type="protein sequence ID" value="CAG2253101.1"/>
    <property type="molecule type" value="Genomic_DNA"/>
</dbReference>
<sequence>MYKSVPDHIKITSHWDLIVDPFFEELLKTPFLYSNSCGGKWICPDEAVFQIFEGEVSDEVKQTIYNIMQKYNIALVDAPDHIVAVLKERTSKVQTLSREFVSSCMKSDSSYENISNQEKINLLDYLISDDNYSRLLGLNLLPLNNDTFCDFTNKNQKNNVFVCKEEVLLFPGLYQLVRLQDLSPSDIASLLQESIAKYIGATSNRSYQWRQTDPVGMVWIKKVWSYIQQYDLSHFSHMHLIPDTRTHELYKISTIFLLKSNGSCDIPPDVCNCLRYFDIVILDEIPAEIEAHKNIRNFVYLPTVENVFKTIANVQTCGNTRQFVNKFNSSVTETERLQFVVYISDYSKMSNSLISLLSDLNLFKEKNSCRFVSINQVKTIAESDDLPVRYFRETLDCSDHLYRNLAKLLQAEIIGKEDVIIEILKNLEKEYDSNDRNTMVEYVLNNLSLFHKKEEMLGIVKHLEFVNNKVSQKKKASQLFDPEDEIISLVILDDKRLPDTQNLPISLQLLRKLGLKSWHCITAEDILSCAKHIQENSKCSDEKQRSDKLLHLLHKASGLLNNSVDGMQLSEQLLNIEFIAPSPRKDNFPKSLQWLSETSTTMFYRPCDLINSKYTRLVGSVKPILIPSTTDNLVDIFGWNKEPSSTDVIDQLLVITKSYEDRNKPELLPVINDIYKFLSSRSEPTNAFQHLTSKKWIWTGHGFESSDRVYLQTDPNDIYLHPYMYPLPTEFHDPVLLKFFRKMNCIEDQNTRVLIRVQTMIRDKYKRGRETVQKAKTDLLLVVSILNILKDANEADIESVLLPIQQRDERKVILKPIKECSYCEDDDEIYGDERDFVHHMVPREAIEKFGVPSVADTLLEDTEQLEEWGQSEPLTRRIKTLLDAYRDGLSVPKEIIQNADDAGATEVRFLYDERDGEKYGRKLLDKNMFDCQGPSLWAYNNARFSTDDLKNITKLNGATKEADTTKIGKFGLGFCSVYNLTDVPSFVTGNQMVIFDPHYEYLGDALRRKRQPGLKIDFKRNKNILERKYSQFEPYNGVFGCNLNVEQDEISFDGTLFRLPLRTRKQAGVSEISDVPYDHRQMISLMKILMESGGNLLLFTQNVSKVEFYHLPRTEQNPANATLLYTVHRHIEPSIKRPISKVSSESTFSILKSLAEFLSIKKKENATEIPIVQKSILFQISITTHGKLSDFKIEASSSTTPWFAAWATGTDKIETNYPIHINGSFAVTSDRRNIVYKAVDDKDSFDNDWNEALMNDAVCNAYILLLENLPHYNIDQNEPYYKQWPVQYGPDTSIGDLQTSFYQRVSDIRKTTKVFRRSSTITHIGPCKFLDNEIMKTEFAEEAFSVCVKLLEDDKTKMMKLPKEIQECFKAARCAEVVAKKSNE</sequence>
<dbReference type="PANTHER" id="PTHR46919">
    <property type="entry name" value="ZINC FINGER, C3HC4 TYPE (RING FINGER) FAMILY PROTEIN"/>
    <property type="match status" value="1"/>
</dbReference>
<name>A0A8S3V4L1_MYTED</name>
<dbReference type="InterPro" id="IPR058210">
    <property type="entry name" value="SACS/Nov_dom"/>
</dbReference>
<dbReference type="NCBIfam" id="NF047352">
    <property type="entry name" value="P_loop_sacsin"/>
    <property type="match status" value="1"/>
</dbReference>
<dbReference type="Proteomes" id="UP000683360">
    <property type="component" value="Unassembled WGS sequence"/>
</dbReference>
<dbReference type="PANTHER" id="PTHR46919:SF2">
    <property type="entry name" value="SACSIN"/>
    <property type="match status" value="1"/>
</dbReference>
<keyword evidence="3" id="KW-1185">Reference proteome</keyword>
<accession>A0A8S3V4L1</accession>
<evidence type="ECO:0000313" key="3">
    <source>
        <dbReference type="Proteomes" id="UP000683360"/>
    </source>
</evidence>
<evidence type="ECO:0000259" key="1">
    <source>
        <dbReference type="Pfam" id="PF25794"/>
    </source>
</evidence>
<dbReference type="OrthoDB" id="5963011at2759"/>
<organism evidence="2 3">
    <name type="scientific">Mytilus edulis</name>
    <name type="common">Blue mussel</name>
    <dbReference type="NCBI Taxonomy" id="6550"/>
    <lineage>
        <taxon>Eukaryota</taxon>
        <taxon>Metazoa</taxon>
        <taxon>Spiralia</taxon>
        <taxon>Lophotrochozoa</taxon>
        <taxon>Mollusca</taxon>
        <taxon>Bivalvia</taxon>
        <taxon>Autobranchia</taxon>
        <taxon>Pteriomorphia</taxon>
        <taxon>Mytilida</taxon>
        <taxon>Mytiloidea</taxon>
        <taxon>Mytilidae</taxon>
        <taxon>Mytilinae</taxon>
        <taxon>Mytilus</taxon>
    </lineage>
</organism>